<organism evidence="2 3">
    <name type="scientific">Microcystis aeruginosa SPC777</name>
    <dbReference type="NCBI Taxonomy" id="482300"/>
    <lineage>
        <taxon>Bacteria</taxon>
        <taxon>Bacillati</taxon>
        <taxon>Cyanobacteriota</taxon>
        <taxon>Cyanophyceae</taxon>
        <taxon>Oscillatoriophycideae</taxon>
        <taxon>Chroococcales</taxon>
        <taxon>Microcystaceae</taxon>
        <taxon>Microcystis</taxon>
    </lineage>
</organism>
<dbReference type="GO" id="GO:0003676">
    <property type="term" value="F:nucleic acid binding"/>
    <property type="evidence" value="ECO:0007669"/>
    <property type="project" value="InterPro"/>
</dbReference>
<dbReference type="CDD" id="cd06142">
    <property type="entry name" value="RNaseD_exo"/>
    <property type="match status" value="1"/>
</dbReference>
<dbReference type="PANTHER" id="PTHR43040:SF1">
    <property type="entry name" value="RIBONUCLEASE D"/>
    <property type="match status" value="1"/>
</dbReference>
<dbReference type="SMART" id="SM00474">
    <property type="entry name" value="35EXOc"/>
    <property type="match status" value="1"/>
</dbReference>
<evidence type="ECO:0000313" key="2">
    <source>
        <dbReference type="EMBL" id="EPF19260.1"/>
    </source>
</evidence>
<dbReference type="PATRIC" id="fig|482300.6.peg.4587"/>
<keyword evidence="2" id="KW-0378">Hydrolase</keyword>
<feature type="domain" description="3'-5' exonuclease" evidence="1">
    <location>
        <begin position="71"/>
        <end position="247"/>
    </location>
</feature>
<dbReference type="EC" id="3.1.13.5" evidence="2"/>
<comment type="caution">
    <text evidence="2">The sequence shown here is derived from an EMBL/GenBank/DDBJ whole genome shotgun (WGS) entry which is preliminary data.</text>
</comment>
<dbReference type="SUPFAM" id="SSF53098">
    <property type="entry name" value="Ribonuclease H-like"/>
    <property type="match status" value="1"/>
</dbReference>
<dbReference type="InterPro" id="IPR036397">
    <property type="entry name" value="RNaseH_sf"/>
</dbReference>
<reference evidence="2 3" key="1">
    <citation type="journal article" date="2013" name="Genome Announc.">
        <title>Draft Genome Sequence of the Brazilian Toxic Bloom-Forming Cyanobacterium Microcystis aeruginosa Strain SPC777.</title>
        <authorList>
            <person name="Fiore M.F."/>
            <person name="Alvarenga D.O."/>
            <person name="Varani A.M."/>
            <person name="Hoff-Risseti C."/>
            <person name="Crespim E."/>
            <person name="Ramos R.T."/>
            <person name="Silva A."/>
            <person name="Schaker P.D."/>
            <person name="Heck K."/>
            <person name="Rigonato J."/>
            <person name="Schneider M.P."/>
        </authorList>
    </citation>
    <scope>NUCLEOTIDE SEQUENCE [LARGE SCALE GENOMIC DNA]</scope>
    <source>
        <strain evidence="3">SPC 777</strain>
    </source>
</reference>
<evidence type="ECO:0000313" key="3">
    <source>
        <dbReference type="Proteomes" id="UP000014617"/>
    </source>
</evidence>
<evidence type="ECO:0000259" key="1">
    <source>
        <dbReference type="SMART" id="SM00474"/>
    </source>
</evidence>
<dbReference type="GO" id="GO:0033890">
    <property type="term" value="F:ribonuclease D activity"/>
    <property type="evidence" value="ECO:0007669"/>
    <property type="project" value="UniProtKB-EC"/>
</dbReference>
<dbReference type="GO" id="GO:0006139">
    <property type="term" value="P:nucleobase-containing compound metabolic process"/>
    <property type="evidence" value="ECO:0007669"/>
    <property type="project" value="InterPro"/>
</dbReference>
<sequence length="279" mass="31741">MLVNIILHNFLLKSVDKMVMMIFKFNYQFLTSVISYQLSVISYQGNKGSRAIGKSMTNFPPVSCLLSANYMNLDNFQVCDRDLSDDLLSRYLGVNSIAVDTETMGLIPGRDRLCLIQLCDPSGFVTAIRIFRGQTEAPNLKKVMEDERIEKVFHFARFDVAQLSQTFGIATQPIFCTKIASKLARTYTSSHGLKSLVQELEGIELDKTAQSSDWGNAVNLTPKQLSYAANDVRYLLSVRDKLIVMLQREERWELAQKCFSCIPIFTALDLQQYKDIFEH</sequence>
<dbReference type="InterPro" id="IPR012337">
    <property type="entry name" value="RNaseH-like_sf"/>
</dbReference>
<accession>S3J239</accession>
<protein>
    <submittedName>
        <fullName evidence="2">Ribonuclease D</fullName>
        <ecNumber evidence="2">3.1.13.5</ecNumber>
    </submittedName>
</protein>
<dbReference type="Pfam" id="PF01612">
    <property type="entry name" value="DNA_pol_A_exo1"/>
    <property type="match status" value="1"/>
</dbReference>
<dbReference type="EMBL" id="ASZQ01000256">
    <property type="protein sequence ID" value="EPF19260.1"/>
    <property type="molecule type" value="Genomic_DNA"/>
</dbReference>
<dbReference type="AlphaFoldDB" id="S3J239"/>
<dbReference type="InterPro" id="IPR002562">
    <property type="entry name" value="3'-5'_exonuclease_dom"/>
</dbReference>
<dbReference type="Proteomes" id="UP000014617">
    <property type="component" value="Unassembled WGS sequence"/>
</dbReference>
<proteinExistence type="predicted"/>
<dbReference type="PANTHER" id="PTHR43040">
    <property type="entry name" value="RIBONUCLEASE D"/>
    <property type="match status" value="1"/>
</dbReference>
<name>S3J239_MICAE</name>
<dbReference type="GO" id="GO:0008408">
    <property type="term" value="F:3'-5' exonuclease activity"/>
    <property type="evidence" value="ECO:0007669"/>
    <property type="project" value="InterPro"/>
</dbReference>
<gene>
    <name evidence="2" type="ORF">MAESPC_04132</name>
</gene>
<dbReference type="Gene3D" id="3.30.420.10">
    <property type="entry name" value="Ribonuclease H-like superfamily/Ribonuclease H"/>
    <property type="match status" value="1"/>
</dbReference>